<protein>
    <recommendedName>
        <fullName evidence="10">Major facilitator superfamily (MFS) profile domain-containing protein</fullName>
    </recommendedName>
</protein>
<keyword evidence="4 7" id="KW-1133">Transmembrane helix</keyword>
<dbReference type="AlphaFoldDB" id="A0A1E3HME8"/>
<keyword evidence="2" id="KW-0813">Transport</keyword>
<comment type="subcellular location">
    <subcellularLocation>
        <location evidence="1">Membrane</location>
        <topology evidence="1">Multi-pass membrane protein</topology>
    </subcellularLocation>
</comment>
<evidence type="ECO:0000256" key="3">
    <source>
        <dbReference type="ARBA" id="ARBA00022692"/>
    </source>
</evidence>
<feature type="transmembrane region" description="Helical" evidence="7">
    <location>
        <begin position="495"/>
        <end position="516"/>
    </location>
</feature>
<evidence type="ECO:0000256" key="2">
    <source>
        <dbReference type="ARBA" id="ARBA00022448"/>
    </source>
</evidence>
<reference evidence="8 9" key="1">
    <citation type="submission" date="2016-06" db="EMBL/GenBank/DDBJ databases">
        <title>Evolution of pathogenesis and genome organization in the Tremellales.</title>
        <authorList>
            <person name="Cuomo C."/>
            <person name="Litvintseva A."/>
            <person name="Heitman J."/>
            <person name="Chen Y."/>
            <person name="Sun S."/>
            <person name="Springer D."/>
            <person name="Dromer F."/>
            <person name="Young S."/>
            <person name="Zeng Q."/>
            <person name="Chapman S."/>
            <person name="Gujja S."/>
            <person name="Saif S."/>
            <person name="Birren B."/>
        </authorList>
    </citation>
    <scope>NUCLEOTIDE SEQUENCE [LARGE SCALE GENOMIC DNA]</scope>
    <source>
        <strain evidence="8 9">CBS 6039</strain>
    </source>
</reference>
<evidence type="ECO:0000256" key="7">
    <source>
        <dbReference type="SAM" id="Phobius"/>
    </source>
</evidence>
<keyword evidence="5 7" id="KW-0472">Membrane</keyword>
<gene>
    <name evidence="8" type="ORF">L202_05258</name>
</gene>
<dbReference type="PANTHER" id="PTHR43791">
    <property type="entry name" value="PERMEASE-RELATED"/>
    <property type="match status" value="1"/>
</dbReference>
<dbReference type="FunFam" id="1.20.1250.20:FF:000247">
    <property type="entry name" value="MFS general substrate transporter"/>
    <property type="match status" value="1"/>
</dbReference>
<keyword evidence="3 7" id="KW-0812">Transmembrane</keyword>
<dbReference type="InterPro" id="IPR011701">
    <property type="entry name" value="MFS"/>
</dbReference>
<comment type="caution">
    <text evidence="8">The sequence shown here is derived from an EMBL/GenBank/DDBJ whole genome shotgun (WGS) entry which is preliminary data.</text>
</comment>
<feature type="transmembrane region" description="Helical" evidence="7">
    <location>
        <begin position="370"/>
        <end position="390"/>
    </location>
</feature>
<dbReference type="EMBL" id="AWGJ01000008">
    <property type="protein sequence ID" value="ODN76601.1"/>
    <property type="molecule type" value="Genomic_DNA"/>
</dbReference>
<feature type="transmembrane region" description="Helical" evidence="7">
    <location>
        <begin position="336"/>
        <end position="358"/>
    </location>
</feature>
<feature type="transmembrane region" description="Helical" evidence="7">
    <location>
        <begin position="192"/>
        <end position="212"/>
    </location>
</feature>
<evidence type="ECO:0008006" key="10">
    <source>
        <dbReference type="Google" id="ProtNLM"/>
    </source>
</evidence>
<sequence length="554" mass="63302">MSGIPPIVDTVNVTDPPVPHAHSPSESIDDKTDLSGSEKDGVDPLNRTYNQSVDSVELKFYEPPDTYESKHRWDPRAQWTIEEQEKLRRRLDIRVAAFACLCFAALQLDRGNISNALSDGMLTDLNMTTGDYNTGMTIFYCCFLFAELPSQMISKKLGSDIWIPIQMMTWSAVAIAQMGLHGKQSFYATRALLGLLEGGFIADTVLFLSYWYTAAELTIRLSWFWVSYTVITIIGAFLAAGLLEMRGIHGLAGWRWLFMIEGALTFLVGFWAFWYLPASPTQTKKWWRPKGWFTEREEIIIVNKVLRDDPTKSDMHNREGLSLKQLWFSLSDYDMWPIYLIGITAFIIPSTVQAYFTLTLKSLKFTTFQTNMLIIPSNVLFIIFNLALAFTSKKLKERLLTSSIQPIWHLVLLIALVTLSDDASRWVKWAILTLFMGYPYCHPIMVSMNSMNAGSVRTRTVSSSLYNMFVQAASLIASNIYQPSDSPYYHNGNKILIGLSVASIALFVFAKLWYVWRNKQRSKVWDTWTVAEKAEYLATTTDKGNKRLDFRFQH</sequence>
<dbReference type="InterPro" id="IPR036259">
    <property type="entry name" value="MFS_trans_sf"/>
</dbReference>
<dbReference type="GO" id="GO:0016020">
    <property type="term" value="C:membrane"/>
    <property type="evidence" value="ECO:0007669"/>
    <property type="project" value="UniProtKB-SubCell"/>
</dbReference>
<dbReference type="RefSeq" id="XP_018991975.1">
    <property type="nucleotide sequence ID" value="XM_019139484.1"/>
</dbReference>
<dbReference type="OrthoDB" id="1935484at2759"/>
<dbReference type="FunFam" id="1.20.1250.20:FF:000106">
    <property type="entry name" value="MFS transporter, putative"/>
    <property type="match status" value="1"/>
</dbReference>
<dbReference type="Pfam" id="PF07690">
    <property type="entry name" value="MFS_1"/>
    <property type="match status" value="1"/>
</dbReference>
<dbReference type="SUPFAM" id="SSF103473">
    <property type="entry name" value="MFS general substrate transporter"/>
    <property type="match status" value="1"/>
</dbReference>
<keyword evidence="9" id="KW-1185">Reference proteome</keyword>
<dbReference type="Gene3D" id="1.20.1250.20">
    <property type="entry name" value="MFS general substrate transporter like domains"/>
    <property type="match status" value="1"/>
</dbReference>
<feature type="transmembrane region" description="Helical" evidence="7">
    <location>
        <begin position="256"/>
        <end position="276"/>
    </location>
</feature>
<dbReference type="GO" id="GO:0022857">
    <property type="term" value="F:transmembrane transporter activity"/>
    <property type="evidence" value="ECO:0007669"/>
    <property type="project" value="InterPro"/>
</dbReference>
<evidence type="ECO:0000256" key="6">
    <source>
        <dbReference type="SAM" id="MobiDB-lite"/>
    </source>
</evidence>
<dbReference type="Proteomes" id="UP000094065">
    <property type="component" value="Unassembled WGS sequence"/>
</dbReference>
<proteinExistence type="predicted"/>
<evidence type="ECO:0000256" key="5">
    <source>
        <dbReference type="ARBA" id="ARBA00023136"/>
    </source>
</evidence>
<feature type="transmembrane region" description="Helical" evidence="7">
    <location>
        <begin position="402"/>
        <end position="419"/>
    </location>
</feature>
<evidence type="ECO:0000256" key="4">
    <source>
        <dbReference type="ARBA" id="ARBA00022989"/>
    </source>
</evidence>
<feature type="compositionally biased region" description="Basic and acidic residues" evidence="6">
    <location>
        <begin position="28"/>
        <end position="42"/>
    </location>
</feature>
<dbReference type="PANTHER" id="PTHR43791:SF65">
    <property type="entry name" value="MAJOR FACILITATOR SUPERFAMILY (MFS) PROFILE DOMAIN-CONTAINING PROTEIN-RELATED"/>
    <property type="match status" value="1"/>
</dbReference>
<organism evidence="8 9">
    <name type="scientific">Cryptococcus amylolentus CBS 6039</name>
    <dbReference type="NCBI Taxonomy" id="1295533"/>
    <lineage>
        <taxon>Eukaryota</taxon>
        <taxon>Fungi</taxon>
        <taxon>Dikarya</taxon>
        <taxon>Basidiomycota</taxon>
        <taxon>Agaricomycotina</taxon>
        <taxon>Tremellomycetes</taxon>
        <taxon>Tremellales</taxon>
        <taxon>Cryptococcaceae</taxon>
        <taxon>Cryptococcus</taxon>
    </lineage>
</organism>
<evidence type="ECO:0000313" key="9">
    <source>
        <dbReference type="Proteomes" id="UP000094065"/>
    </source>
</evidence>
<name>A0A1E3HME8_9TREE</name>
<accession>A0A1E3HME8</accession>
<evidence type="ECO:0000256" key="1">
    <source>
        <dbReference type="ARBA" id="ARBA00004141"/>
    </source>
</evidence>
<feature type="transmembrane region" description="Helical" evidence="7">
    <location>
        <begin position="426"/>
        <end position="445"/>
    </location>
</feature>
<feature type="compositionally biased region" description="Low complexity" evidence="6">
    <location>
        <begin position="1"/>
        <end position="15"/>
    </location>
</feature>
<evidence type="ECO:0000313" key="8">
    <source>
        <dbReference type="EMBL" id="ODN76601.1"/>
    </source>
</evidence>
<feature type="region of interest" description="Disordered" evidence="6">
    <location>
        <begin position="1"/>
        <end position="47"/>
    </location>
</feature>
<dbReference type="GeneID" id="30156567"/>
<feature type="transmembrane region" description="Helical" evidence="7">
    <location>
        <begin position="224"/>
        <end position="244"/>
    </location>
</feature>